<keyword evidence="1" id="KW-0732">Signal</keyword>
<sequence>MDKQRMTLAVLTVLPLAAACGTEQADGGSVAAERSVTGIHWSVDSVTVDGTTHRAPAGANVTIEDGKAAGDYGCNHFNAKVAFEDGALRLSDTTTTEMACGERPMAFERTLARTLTAGALKTDVTDHRLTLTTDDGDTVRLTEEPDAPLYGTKWDITSPSPTGDAHLVFDRRTGKVTGSLGCNKVTATATVRDGHITLGAPATTRMVCDTSLMKTEKTLLGLFDGTVKYALDHRALTLTSENGKTTNAVAAE</sequence>
<dbReference type="PANTHER" id="PTHR35535:SF2">
    <property type="entry name" value="DUF306 DOMAIN-CONTAINING PROTEIN"/>
    <property type="match status" value="1"/>
</dbReference>
<accession>A0A3Q9C0L2</accession>
<protein>
    <submittedName>
        <fullName evidence="3">META domain-containing protein</fullName>
    </submittedName>
</protein>
<feature type="domain" description="DUF306" evidence="2">
    <location>
        <begin position="35"/>
        <end position="139"/>
    </location>
</feature>
<proteinExistence type="predicted"/>
<dbReference type="InterPro" id="IPR053147">
    <property type="entry name" value="Hsp_HslJ-like"/>
</dbReference>
<dbReference type="PANTHER" id="PTHR35535">
    <property type="entry name" value="HEAT SHOCK PROTEIN HSLJ"/>
    <property type="match status" value="1"/>
</dbReference>
<dbReference type="Proteomes" id="UP000280197">
    <property type="component" value="Chromosome"/>
</dbReference>
<evidence type="ECO:0000313" key="4">
    <source>
        <dbReference type="Proteomes" id="UP000280197"/>
    </source>
</evidence>
<feature type="signal peptide" evidence="1">
    <location>
        <begin position="1"/>
        <end position="25"/>
    </location>
</feature>
<gene>
    <name evidence="3" type="ORF">EJC51_23875</name>
</gene>
<dbReference type="Gene3D" id="2.40.128.270">
    <property type="match status" value="2"/>
</dbReference>
<feature type="domain" description="DUF306" evidence="2">
    <location>
        <begin position="149"/>
        <end position="246"/>
    </location>
</feature>
<keyword evidence="4" id="KW-1185">Reference proteome</keyword>
<organism evidence="3 4">
    <name type="scientific">Streptomyces aquilus</name>
    <dbReference type="NCBI Taxonomy" id="2548456"/>
    <lineage>
        <taxon>Bacteria</taxon>
        <taxon>Bacillati</taxon>
        <taxon>Actinomycetota</taxon>
        <taxon>Actinomycetes</taxon>
        <taxon>Kitasatosporales</taxon>
        <taxon>Streptomycetaceae</taxon>
        <taxon>Streptomyces</taxon>
    </lineage>
</organism>
<name>A0A3Q9C0L2_9ACTN</name>
<dbReference type="Pfam" id="PF03724">
    <property type="entry name" value="META"/>
    <property type="match status" value="2"/>
</dbReference>
<evidence type="ECO:0000313" key="3">
    <source>
        <dbReference type="EMBL" id="AZP18845.1"/>
    </source>
</evidence>
<dbReference type="PROSITE" id="PS51257">
    <property type="entry name" value="PROKAR_LIPOPROTEIN"/>
    <property type="match status" value="1"/>
</dbReference>
<dbReference type="EMBL" id="CP034463">
    <property type="protein sequence ID" value="AZP18845.1"/>
    <property type="molecule type" value="Genomic_DNA"/>
</dbReference>
<dbReference type="AlphaFoldDB" id="A0A3Q9C0L2"/>
<reference evidence="3 4" key="1">
    <citation type="submission" date="2018-12" db="EMBL/GenBank/DDBJ databases">
        <authorList>
            <person name="Li K."/>
        </authorList>
    </citation>
    <scope>NUCLEOTIDE SEQUENCE [LARGE SCALE GENOMIC DNA]</scope>
    <source>
        <strain evidence="4">CR22</strain>
    </source>
</reference>
<dbReference type="InterPro" id="IPR038670">
    <property type="entry name" value="HslJ-like_sf"/>
</dbReference>
<dbReference type="InterPro" id="IPR005184">
    <property type="entry name" value="DUF306_Meta_HslJ"/>
</dbReference>
<feature type="chain" id="PRO_5018666083" evidence="1">
    <location>
        <begin position="26"/>
        <end position="252"/>
    </location>
</feature>
<dbReference type="KEGG" id="saqu:EJC51_23875"/>
<evidence type="ECO:0000259" key="2">
    <source>
        <dbReference type="Pfam" id="PF03724"/>
    </source>
</evidence>
<evidence type="ECO:0000256" key="1">
    <source>
        <dbReference type="SAM" id="SignalP"/>
    </source>
</evidence>